<dbReference type="OrthoDB" id="25620at2759"/>
<feature type="domain" description="EF-hand" evidence="3">
    <location>
        <begin position="1002"/>
        <end position="1037"/>
    </location>
</feature>
<dbReference type="Pfam" id="PF07534">
    <property type="entry name" value="TLD"/>
    <property type="match status" value="2"/>
</dbReference>
<dbReference type="SMART" id="SM00584">
    <property type="entry name" value="TLDc"/>
    <property type="match status" value="1"/>
</dbReference>
<feature type="domain" description="EF-hand" evidence="3">
    <location>
        <begin position="1048"/>
        <end position="1083"/>
    </location>
</feature>
<feature type="domain" description="EF-hand" evidence="3">
    <location>
        <begin position="1386"/>
        <end position="1421"/>
    </location>
</feature>
<name>A0A3M7T9B4_BRAPC</name>
<dbReference type="Proteomes" id="UP000276133">
    <property type="component" value="Unassembled WGS sequence"/>
</dbReference>
<dbReference type="InterPro" id="IPR006571">
    <property type="entry name" value="TLDc_dom"/>
</dbReference>
<evidence type="ECO:0000313" key="5">
    <source>
        <dbReference type="EMBL" id="RNA44684.1"/>
    </source>
</evidence>
<comment type="caution">
    <text evidence="5">The sequence shown here is derived from an EMBL/GenBank/DDBJ whole genome shotgun (WGS) entry which is preliminary data.</text>
</comment>
<feature type="domain" description="TLDc" evidence="4">
    <location>
        <begin position="1133"/>
        <end position="1288"/>
    </location>
</feature>
<dbReference type="Gene3D" id="1.10.287.1490">
    <property type="match status" value="1"/>
</dbReference>
<dbReference type="SUPFAM" id="SSF47473">
    <property type="entry name" value="EF-hand"/>
    <property type="match status" value="2"/>
</dbReference>
<dbReference type="InterPro" id="IPR018247">
    <property type="entry name" value="EF_Hand_1_Ca_BS"/>
</dbReference>
<reference evidence="5 6" key="1">
    <citation type="journal article" date="2018" name="Sci. Rep.">
        <title>Genomic signatures of local adaptation to the degree of environmental predictability in rotifers.</title>
        <authorList>
            <person name="Franch-Gras L."/>
            <person name="Hahn C."/>
            <person name="Garcia-Roger E.M."/>
            <person name="Carmona M.J."/>
            <person name="Serra M."/>
            <person name="Gomez A."/>
        </authorList>
    </citation>
    <scope>NUCLEOTIDE SEQUENCE [LARGE SCALE GENOMIC DNA]</scope>
    <source>
        <strain evidence="5">HYR1</strain>
    </source>
</reference>
<feature type="domain" description="TLDc" evidence="4">
    <location>
        <begin position="761"/>
        <end position="905"/>
    </location>
</feature>
<dbReference type="PROSITE" id="PS51886">
    <property type="entry name" value="TLDC"/>
    <property type="match status" value="2"/>
</dbReference>
<dbReference type="EMBL" id="REGN01000071">
    <property type="protein sequence ID" value="RNA44684.1"/>
    <property type="molecule type" value="Genomic_DNA"/>
</dbReference>
<accession>A0A3M7T9B4</accession>
<sequence length="1754" mass="203521">MQAFDLKSSSGFENLQIVVNSLYKIRNKASVNNKVEFDVLNLDLKKTYSALNELIGSFVDVLMDEKGALFSQNLSKEADACKICVKKIQHLVESKLNRNLKPIIVVSKRNESVIIVAILTSQFQSCDSSKNYPILYSIEPSTGKRDLLGSTEHKLFEIYLTKGSKENGIGKIFEPNVQLASDTSNSDVCKNVEGNDAWLCIYYSLLLIYEGSDTFLGNNLAWLDIDISAVKTILIAYLPSLAAAETQNREKKIAKKKCTLNKLNNVEQDLTELFNERKRHLESKINLIKDSSIDQQINRLVNDELRLKNANKKLINEIAQIEHIIKQSESLLLSGKNDNTTKQRFQNFITGQEKKSLELKIGKKIEKSKQDILIYNESERTKIFELQVNKLEQDLNLVQNNIQQIKNSIVQLDKNIGDQNNSIQEQNSQLKTLANKLDQLNSQMESNKLEENRLKTIQSEINQINVDNQYGNLINYLLRDDIKSDKNYVESLRKNLDENAAFIKYAESSLETLKISIESNNSKVSQLRVLIDSRNTSISSLESDLREANSRLSDLNDEYDSHNNWYSSWWYASKRDEISKEISNQKNYINELKNKIASYETDVRNYTNEINSLEADTNKNRHDQASKQKDLNRTNDYQRQVINSLKSLKDQLVCNLMDMIKQKEKIKLDLNMAIGINQKSQSEANESISRSNKELKHLNKQVETQTFSLQIAQCTQDEIIKKIDQTKLKQKNTDIIQKVLVEPVKHSKKDQVFNNTLIESKIISDEQFKCLMNNEFESMQINGKFQNWKLLYRGSRDGFEACSFHKKCDTHPNTLTIVRTDTLKIFGGFTGSTWSSDSNEFKSDPYAFLFSLATNSNNSQIIKCSDEKYAIYCDKDFGPCFGNGDIKINNLSNLSKKNESTVGFTYGEKTFEYGSIESKTALAGSQFFCIDEIEVFCKHFNPLTQNEIDNYIPLTKKSKKTILQAYETFHTIAVNGMISLNSFIAYLVNKIKVFRNIEELDEMKNLFTFIFHQFDEDNSGLLEFNEFITCFCIFDTRKKSEIASLFLEKKRYLKFFFDYADKDKSQTLELHELNHLLDQFPLIFKNNPQIQNLSQCLLHKKDQSLTKDEFLSLLDENKKIDINLDKTQLLDSSLIDSVIMNNCEEFNNLMKLNKFENQKWKLIYRASRDGFGAKDFHLKCDGKFNTLTLIKTTKGDILGGYATTVWSSINEYLTDQNSFIFILKNKQNNFILIPDVGLLNSPKLGPCFGSDYIKISNKSNLNSRSKLNIDSSNINNFRVENIEVFRKDYTDLNQLIEEIEFFKTQHQLPESELNILFYNFQSMAINGLLNIDQLIEFLDVKSKSGEDFDTQDIEFLKKIFLYFDEEKTGVFKFVDFMKIISMFNTENGSFFKLLFDIADKDKSNSLDEEEIREIFGSMPSNILNNENALEYARQMNKPKLPFLSEPKWLSKDKFVDLIRKKNQIYPNIPDKYFFGKITKNQNLRDQNNDNLEFFGNVYENLENGEWQINVSKSSDHQTFTFKDEFVVMSIENFDNFEWISTRLRNIPDNAFILDTLNSDEFYLGKIGSDSEIPAIFKDNYWQHFDEERVPELFEKIDPKFSRIKKKKNKKLIREKKESNIFNFVCICLDNKNNVSNAFLSYKLDNTFSFHQNEFFSTVEELFQTHRPHYLIQCLLQVHLMHLFHFSDVVNTMHFSSMLPFFCSIQLMTNCLVKTIPLIGRNHIRVTCVDSRELVVLGRPRAYPSYQPVLFFPHS</sequence>
<dbReference type="STRING" id="10195.A0A3M7T9B4"/>
<dbReference type="GO" id="GO:0005509">
    <property type="term" value="F:calcium ion binding"/>
    <property type="evidence" value="ECO:0007669"/>
    <property type="project" value="InterPro"/>
</dbReference>
<dbReference type="InterPro" id="IPR011992">
    <property type="entry name" value="EF-hand-dom_pair"/>
</dbReference>
<dbReference type="InterPro" id="IPR002048">
    <property type="entry name" value="EF_hand_dom"/>
</dbReference>
<evidence type="ECO:0000256" key="1">
    <source>
        <dbReference type="ARBA" id="ARBA00022837"/>
    </source>
</evidence>
<protein>
    <submittedName>
        <fullName evidence="5">Tldc domain-containing</fullName>
    </submittedName>
</protein>
<organism evidence="5 6">
    <name type="scientific">Brachionus plicatilis</name>
    <name type="common">Marine rotifer</name>
    <name type="synonym">Brachionus muelleri</name>
    <dbReference type="NCBI Taxonomy" id="10195"/>
    <lineage>
        <taxon>Eukaryota</taxon>
        <taxon>Metazoa</taxon>
        <taxon>Spiralia</taxon>
        <taxon>Gnathifera</taxon>
        <taxon>Rotifera</taxon>
        <taxon>Eurotatoria</taxon>
        <taxon>Monogononta</taxon>
        <taxon>Pseudotrocha</taxon>
        <taxon>Ploima</taxon>
        <taxon>Brachionidae</taxon>
        <taxon>Brachionus</taxon>
    </lineage>
</organism>
<dbReference type="Gene3D" id="1.10.238.10">
    <property type="entry name" value="EF-hand"/>
    <property type="match status" value="3"/>
</dbReference>
<keyword evidence="6" id="KW-1185">Reference proteome</keyword>
<keyword evidence="1" id="KW-0106">Calcium</keyword>
<feature type="coiled-coil region" evidence="2">
    <location>
        <begin position="381"/>
        <end position="467"/>
    </location>
</feature>
<feature type="coiled-coil region" evidence="2">
    <location>
        <begin position="256"/>
        <end position="331"/>
    </location>
</feature>
<proteinExistence type="predicted"/>
<evidence type="ECO:0000259" key="3">
    <source>
        <dbReference type="PROSITE" id="PS50222"/>
    </source>
</evidence>
<evidence type="ECO:0000313" key="6">
    <source>
        <dbReference type="Proteomes" id="UP000276133"/>
    </source>
</evidence>
<feature type="coiled-coil region" evidence="2">
    <location>
        <begin position="538"/>
        <end position="616"/>
    </location>
</feature>
<dbReference type="PROSITE" id="PS00018">
    <property type="entry name" value="EF_HAND_1"/>
    <property type="match status" value="3"/>
</dbReference>
<evidence type="ECO:0000256" key="2">
    <source>
        <dbReference type="SAM" id="Coils"/>
    </source>
</evidence>
<gene>
    <name evidence="5" type="ORF">BpHYR1_053712</name>
</gene>
<dbReference type="SMART" id="SM00054">
    <property type="entry name" value="EFh"/>
    <property type="match status" value="4"/>
</dbReference>
<keyword evidence="2" id="KW-0175">Coiled coil</keyword>
<evidence type="ECO:0000259" key="4">
    <source>
        <dbReference type="PROSITE" id="PS51886"/>
    </source>
</evidence>
<dbReference type="PROSITE" id="PS50222">
    <property type="entry name" value="EF_HAND_2"/>
    <property type="match status" value="3"/>
</dbReference>